<keyword evidence="1" id="KW-0472">Membrane</keyword>
<keyword evidence="2" id="KW-0732">Signal</keyword>
<reference evidence="3 4" key="1">
    <citation type="submission" date="2023-03" db="EMBL/GenBank/DDBJ databases">
        <title>High-quality genome of Scylla paramamosain provides insights in environmental adaptation.</title>
        <authorList>
            <person name="Zhang L."/>
        </authorList>
    </citation>
    <scope>NUCLEOTIDE SEQUENCE [LARGE SCALE GENOMIC DNA]</scope>
    <source>
        <strain evidence="3">LZ_2023a</strain>
        <tissue evidence="3">Muscle</tissue>
    </source>
</reference>
<feature type="transmembrane region" description="Helical" evidence="1">
    <location>
        <begin position="198"/>
        <end position="217"/>
    </location>
</feature>
<sequence>MRVVCSMRAAKVVVVLVLAWCWGAAKCRLDAVRVAVTPKGNDERYRSHCVCGSSDYSRLPEQFHRTQSGAHISKTTSVTNTFPGCKEDNTSFNDIRSSEAYPFNTQAGGRKPRGTRSVLTDKGSTFLYDGQAQVTQSSKTFVSKYQPIEINIDNSLTSPIYSSLLIEKGVAFSVFFWVYLAAFLYVVCYFLSSFITPFSILGFIMKVLLVHYFPAIIQLELFRVADYILACVLDYLA</sequence>
<accession>A0AAW0TGZ6</accession>
<feature type="chain" id="PRO_5043833351" evidence="2">
    <location>
        <begin position="28"/>
        <end position="237"/>
    </location>
</feature>
<comment type="caution">
    <text evidence="3">The sequence shown here is derived from an EMBL/GenBank/DDBJ whole genome shotgun (WGS) entry which is preliminary data.</text>
</comment>
<feature type="transmembrane region" description="Helical" evidence="1">
    <location>
        <begin position="170"/>
        <end position="191"/>
    </location>
</feature>
<protein>
    <submittedName>
        <fullName evidence="3">Uncharacterized protein</fullName>
    </submittedName>
</protein>
<name>A0AAW0TGZ6_SCYPA</name>
<evidence type="ECO:0000313" key="4">
    <source>
        <dbReference type="Proteomes" id="UP001487740"/>
    </source>
</evidence>
<evidence type="ECO:0000256" key="1">
    <source>
        <dbReference type="SAM" id="Phobius"/>
    </source>
</evidence>
<organism evidence="3 4">
    <name type="scientific">Scylla paramamosain</name>
    <name type="common">Mud crab</name>
    <dbReference type="NCBI Taxonomy" id="85552"/>
    <lineage>
        <taxon>Eukaryota</taxon>
        <taxon>Metazoa</taxon>
        <taxon>Ecdysozoa</taxon>
        <taxon>Arthropoda</taxon>
        <taxon>Crustacea</taxon>
        <taxon>Multicrustacea</taxon>
        <taxon>Malacostraca</taxon>
        <taxon>Eumalacostraca</taxon>
        <taxon>Eucarida</taxon>
        <taxon>Decapoda</taxon>
        <taxon>Pleocyemata</taxon>
        <taxon>Brachyura</taxon>
        <taxon>Eubrachyura</taxon>
        <taxon>Portunoidea</taxon>
        <taxon>Portunidae</taxon>
        <taxon>Portuninae</taxon>
        <taxon>Scylla</taxon>
    </lineage>
</organism>
<dbReference type="EMBL" id="JARAKH010000032">
    <property type="protein sequence ID" value="KAK8385712.1"/>
    <property type="molecule type" value="Genomic_DNA"/>
</dbReference>
<dbReference type="Proteomes" id="UP001487740">
    <property type="component" value="Unassembled WGS sequence"/>
</dbReference>
<feature type="signal peptide" evidence="2">
    <location>
        <begin position="1"/>
        <end position="27"/>
    </location>
</feature>
<proteinExistence type="predicted"/>
<keyword evidence="1" id="KW-0812">Transmembrane</keyword>
<gene>
    <name evidence="3" type="ORF">O3P69_016468</name>
</gene>
<evidence type="ECO:0000313" key="3">
    <source>
        <dbReference type="EMBL" id="KAK8385712.1"/>
    </source>
</evidence>
<dbReference type="AlphaFoldDB" id="A0AAW0TGZ6"/>
<evidence type="ECO:0000256" key="2">
    <source>
        <dbReference type="SAM" id="SignalP"/>
    </source>
</evidence>
<keyword evidence="4" id="KW-1185">Reference proteome</keyword>
<keyword evidence="1" id="KW-1133">Transmembrane helix</keyword>